<proteinExistence type="inferred from homology"/>
<dbReference type="AlphaFoldDB" id="A0AAV4YCL7"/>
<comment type="caution">
    <text evidence="2">The sequence shown here is derived from an EMBL/GenBank/DDBJ whole genome shotgun (WGS) entry which is preliminary data.</text>
</comment>
<organism evidence="2 3">
    <name type="scientific">Caerostris extrusa</name>
    <name type="common">Bark spider</name>
    <name type="synonym">Caerostris bankana</name>
    <dbReference type="NCBI Taxonomy" id="172846"/>
    <lineage>
        <taxon>Eukaryota</taxon>
        <taxon>Metazoa</taxon>
        <taxon>Ecdysozoa</taxon>
        <taxon>Arthropoda</taxon>
        <taxon>Chelicerata</taxon>
        <taxon>Arachnida</taxon>
        <taxon>Araneae</taxon>
        <taxon>Araneomorphae</taxon>
        <taxon>Entelegynae</taxon>
        <taxon>Araneoidea</taxon>
        <taxon>Araneidae</taxon>
        <taxon>Caerostris</taxon>
    </lineage>
</organism>
<dbReference type="InterPro" id="IPR001130">
    <property type="entry name" value="TatD-like"/>
</dbReference>
<dbReference type="Gene3D" id="3.20.20.140">
    <property type="entry name" value="Metal-dependent hydrolases"/>
    <property type="match status" value="1"/>
</dbReference>
<dbReference type="GO" id="GO:0016788">
    <property type="term" value="F:hydrolase activity, acting on ester bonds"/>
    <property type="evidence" value="ECO:0007669"/>
    <property type="project" value="InterPro"/>
</dbReference>
<comment type="similarity">
    <text evidence="1">Belongs to the metallo-dependent hydrolases superfamily. TatD-type hydrolase family.</text>
</comment>
<dbReference type="Pfam" id="PF01026">
    <property type="entry name" value="TatD_DNase"/>
    <property type="match status" value="1"/>
</dbReference>
<name>A0AAV4YCL7_CAEEX</name>
<dbReference type="InterPro" id="IPR032466">
    <property type="entry name" value="Metal_Hydrolase"/>
</dbReference>
<sequence>MNRNSLMTDIMCQSAMDCSTEKKTDWQKHVEEENVWAAFGCHPHSAADYNDNSEKALKIVLSHPKVRALGEIGLDYSGTGRQRNRAIKNQQFLNFPQPKIHLDPG</sequence>
<evidence type="ECO:0000313" key="2">
    <source>
        <dbReference type="EMBL" id="GIZ04669.1"/>
    </source>
</evidence>
<dbReference type="PANTHER" id="PTHR46363:SF1">
    <property type="entry name" value="DEOXYRIBONUCLEASE TATDN2-RELATED"/>
    <property type="match status" value="1"/>
</dbReference>
<dbReference type="Proteomes" id="UP001054945">
    <property type="component" value="Unassembled WGS sequence"/>
</dbReference>
<evidence type="ECO:0000256" key="1">
    <source>
        <dbReference type="ARBA" id="ARBA00009275"/>
    </source>
</evidence>
<evidence type="ECO:0000313" key="3">
    <source>
        <dbReference type="Proteomes" id="UP001054945"/>
    </source>
</evidence>
<keyword evidence="3" id="KW-1185">Reference proteome</keyword>
<dbReference type="PANTHER" id="PTHR46363">
    <property type="entry name" value="DEOXYRIBONUCLEASE TATDN2-RELATED"/>
    <property type="match status" value="1"/>
</dbReference>
<gene>
    <name evidence="2" type="primary">TATDN2_4</name>
    <name evidence="2" type="ORF">CEXT_357301</name>
</gene>
<reference evidence="2 3" key="1">
    <citation type="submission" date="2021-06" db="EMBL/GenBank/DDBJ databases">
        <title>Caerostris extrusa draft genome.</title>
        <authorList>
            <person name="Kono N."/>
            <person name="Arakawa K."/>
        </authorList>
    </citation>
    <scope>NUCLEOTIDE SEQUENCE [LARGE SCALE GENOMIC DNA]</scope>
</reference>
<dbReference type="SUPFAM" id="SSF51556">
    <property type="entry name" value="Metallo-dependent hydrolases"/>
    <property type="match status" value="1"/>
</dbReference>
<dbReference type="EMBL" id="BPLR01001779">
    <property type="protein sequence ID" value="GIZ04669.1"/>
    <property type="molecule type" value="Genomic_DNA"/>
</dbReference>
<protein>
    <submittedName>
        <fullName evidence="2">Deoxyribonuclease TATDN2</fullName>
    </submittedName>
</protein>
<accession>A0AAV4YCL7</accession>